<comment type="caution">
    <text evidence="1">The sequence shown here is derived from an EMBL/GenBank/DDBJ whole genome shotgun (WGS) entry which is preliminary data.</text>
</comment>
<sequence length="51" mass="5838">CGSELFPFFTFEVGPGTGSSEYCEVEEDGKWKCFSYMQGHWNYMAGKDKII</sequence>
<gene>
    <name evidence="1" type="ORF">NDU88_005077</name>
</gene>
<evidence type="ECO:0000313" key="1">
    <source>
        <dbReference type="EMBL" id="KAJ1091963.1"/>
    </source>
</evidence>
<evidence type="ECO:0008006" key="3">
    <source>
        <dbReference type="Google" id="ProtNLM"/>
    </source>
</evidence>
<protein>
    <recommendedName>
        <fullName evidence="3">MHC class II antigen</fullName>
    </recommendedName>
</protein>
<dbReference type="EMBL" id="JANPWB010000015">
    <property type="protein sequence ID" value="KAJ1091963.1"/>
    <property type="molecule type" value="Genomic_DNA"/>
</dbReference>
<feature type="non-terminal residue" evidence="1">
    <location>
        <position position="51"/>
    </location>
</feature>
<name>A0AAV7LST7_PLEWA</name>
<proteinExistence type="predicted"/>
<keyword evidence="2" id="KW-1185">Reference proteome</keyword>
<reference evidence="1" key="1">
    <citation type="journal article" date="2022" name="bioRxiv">
        <title>Sequencing and chromosome-scale assembly of the giantPleurodeles waltlgenome.</title>
        <authorList>
            <person name="Brown T."/>
            <person name="Elewa A."/>
            <person name="Iarovenko S."/>
            <person name="Subramanian E."/>
            <person name="Araus A.J."/>
            <person name="Petzold A."/>
            <person name="Susuki M."/>
            <person name="Suzuki K.-i.T."/>
            <person name="Hayashi T."/>
            <person name="Toyoda A."/>
            <person name="Oliveira C."/>
            <person name="Osipova E."/>
            <person name="Leigh N.D."/>
            <person name="Simon A."/>
            <person name="Yun M.H."/>
        </authorList>
    </citation>
    <scope>NUCLEOTIDE SEQUENCE</scope>
    <source>
        <strain evidence="1">20211129_DDA</strain>
        <tissue evidence="1">Liver</tissue>
    </source>
</reference>
<dbReference type="Proteomes" id="UP001066276">
    <property type="component" value="Chromosome 11"/>
</dbReference>
<organism evidence="1 2">
    <name type="scientific">Pleurodeles waltl</name>
    <name type="common">Iberian ribbed newt</name>
    <dbReference type="NCBI Taxonomy" id="8319"/>
    <lineage>
        <taxon>Eukaryota</taxon>
        <taxon>Metazoa</taxon>
        <taxon>Chordata</taxon>
        <taxon>Craniata</taxon>
        <taxon>Vertebrata</taxon>
        <taxon>Euteleostomi</taxon>
        <taxon>Amphibia</taxon>
        <taxon>Batrachia</taxon>
        <taxon>Caudata</taxon>
        <taxon>Salamandroidea</taxon>
        <taxon>Salamandridae</taxon>
        <taxon>Pleurodelinae</taxon>
        <taxon>Pleurodeles</taxon>
    </lineage>
</organism>
<evidence type="ECO:0000313" key="2">
    <source>
        <dbReference type="Proteomes" id="UP001066276"/>
    </source>
</evidence>
<accession>A0AAV7LST7</accession>
<dbReference type="AlphaFoldDB" id="A0AAV7LST7"/>
<feature type="non-terminal residue" evidence="1">
    <location>
        <position position="1"/>
    </location>
</feature>